<dbReference type="Proteomes" id="UP000233837">
    <property type="component" value="Unassembled WGS sequence"/>
</dbReference>
<dbReference type="EMBL" id="KZ502668">
    <property type="protein sequence ID" value="PKU74837.1"/>
    <property type="molecule type" value="Genomic_DNA"/>
</dbReference>
<accession>A0A2I0WGN8</accession>
<reference evidence="1 2" key="1">
    <citation type="journal article" date="2016" name="Sci. Rep.">
        <title>The Dendrobium catenatum Lindl. genome sequence provides insights into polysaccharide synthase, floral development and adaptive evolution.</title>
        <authorList>
            <person name="Zhang G.Q."/>
            <person name="Xu Q."/>
            <person name="Bian C."/>
            <person name="Tsai W.C."/>
            <person name="Yeh C.M."/>
            <person name="Liu K.W."/>
            <person name="Yoshida K."/>
            <person name="Zhang L.S."/>
            <person name="Chang S.B."/>
            <person name="Chen F."/>
            <person name="Shi Y."/>
            <person name="Su Y.Y."/>
            <person name="Zhang Y.Q."/>
            <person name="Chen L.J."/>
            <person name="Yin Y."/>
            <person name="Lin M."/>
            <person name="Huang H."/>
            <person name="Deng H."/>
            <person name="Wang Z.W."/>
            <person name="Zhu S.L."/>
            <person name="Zhao X."/>
            <person name="Deng C."/>
            <person name="Niu S.C."/>
            <person name="Huang J."/>
            <person name="Wang M."/>
            <person name="Liu G.H."/>
            <person name="Yang H.J."/>
            <person name="Xiao X.J."/>
            <person name="Hsiao Y.Y."/>
            <person name="Wu W.L."/>
            <person name="Chen Y.Y."/>
            <person name="Mitsuda N."/>
            <person name="Ohme-Takagi M."/>
            <person name="Luo Y.B."/>
            <person name="Van de Peer Y."/>
            <person name="Liu Z.J."/>
        </authorList>
    </citation>
    <scope>NUCLEOTIDE SEQUENCE [LARGE SCALE GENOMIC DNA]</scope>
    <source>
        <tissue evidence="1">The whole plant</tissue>
    </source>
</reference>
<keyword evidence="2" id="KW-1185">Reference proteome</keyword>
<dbReference type="AlphaFoldDB" id="A0A2I0WGN8"/>
<protein>
    <recommendedName>
        <fullName evidence="3">Integrase zinc-binding domain-containing protein</fullName>
    </recommendedName>
</protein>
<organism evidence="1 2">
    <name type="scientific">Dendrobium catenatum</name>
    <dbReference type="NCBI Taxonomy" id="906689"/>
    <lineage>
        <taxon>Eukaryota</taxon>
        <taxon>Viridiplantae</taxon>
        <taxon>Streptophyta</taxon>
        <taxon>Embryophyta</taxon>
        <taxon>Tracheophyta</taxon>
        <taxon>Spermatophyta</taxon>
        <taxon>Magnoliopsida</taxon>
        <taxon>Liliopsida</taxon>
        <taxon>Asparagales</taxon>
        <taxon>Orchidaceae</taxon>
        <taxon>Epidendroideae</taxon>
        <taxon>Malaxideae</taxon>
        <taxon>Dendrobiinae</taxon>
        <taxon>Dendrobium</taxon>
    </lineage>
</organism>
<dbReference type="PANTHER" id="PTHR35046">
    <property type="entry name" value="ZINC KNUCKLE (CCHC-TYPE) FAMILY PROTEIN"/>
    <property type="match status" value="1"/>
</dbReference>
<name>A0A2I0WGN8_9ASPA</name>
<proteinExistence type="predicted"/>
<reference evidence="1 2" key="2">
    <citation type="journal article" date="2017" name="Nature">
        <title>The Apostasia genome and the evolution of orchids.</title>
        <authorList>
            <person name="Zhang G.Q."/>
            <person name="Liu K.W."/>
            <person name="Li Z."/>
            <person name="Lohaus R."/>
            <person name="Hsiao Y.Y."/>
            <person name="Niu S.C."/>
            <person name="Wang J.Y."/>
            <person name="Lin Y.C."/>
            <person name="Xu Q."/>
            <person name="Chen L.J."/>
            <person name="Yoshida K."/>
            <person name="Fujiwara S."/>
            <person name="Wang Z.W."/>
            <person name="Zhang Y.Q."/>
            <person name="Mitsuda N."/>
            <person name="Wang M."/>
            <person name="Liu G.H."/>
            <person name="Pecoraro L."/>
            <person name="Huang H.X."/>
            <person name="Xiao X.J."/>
            <person name="Lin M."/>
            <person name="Wu X.Y."/>
            <person name="Wu W.L."/>
            <person name="Chen Y.Y."/>
            <person name="Chang S.B."/>
            <person name="Sakamoto S."/>
            <person name="Ohme-Takagi M."/>
            <person name="Yagi M."/>
            <person name="Zeng S.J."/>
            <person name="Shen C.Y."/>
            <person name="Yeh C.M."/>
            <person name="Luo Y.B."/>
            <person name="Tsai W.C."/>
            <person name="Van de Peer Y."/>
            <person name="Liu Z.J."/>
        </authorList>
    </citation>
    <scope>NUCLEOTIDE SEQUENCE [LARGE SCALE GENOMIC DNA]</scope>
    <source>
        <tissue evidence="1">The whole plant</tissue>
    </source>
</reference>
<evidence type="ECO:0008006" key="3">
    <source>
        <dbReference type="Google" id="ProtNLM"/>
    </source>
</evidence>
<sequence length="66" mass="7668">MRRNVARFVEHCAVCQMYKSNAQPAGLYMPLPIPDSIWEELNIDFVLGLPRTKQGWDSIMVLVDRF</sequence>
<evidence type="ECO:0000313" key="2">
    <source>
        <dbReference type="Proteomes" id="UP000233837"/>
    </source>
</evidence>
<dbReference type="PANTHER" id="PTHR35046:SF9">
    <property type="entry name" value="RNA-DIRECTED DNA POLYMERASE"/>
    <property type="match status" value="1"/>
</dbReference>
<evidence type="ECO:0000313" key="1">
    <source>
        <dbReference type="EMBL" id="PKU74837.1"/>
    </source>
</evidence>
<gene>
    <name evidence="1" type="ORF">MA16_Dca005028</name>
</gene>